<evidence type="ECO:0000313" key="2">
    <source>
        <dbReference type="EMBL" id="ASH96117.1"/>
    </source>
</evidence>
<evidence type="ECO:0000259" key="1">
    <source>
        <dbReference type="PROSITE" id="PS50164"/>
    </source>
</evidence>
<organism evidence="2">
    <name type="scientific">Apiospora arundinis</name>
    <dbReference type="NCBI Taxonomy" id="335852"/>
    <lineage>
        <taxon>Eukaryota</taxon>
        <taxon>Fungi</taxon>
        <taxon>Dikarya</taxon>
        <taxon>Ascomycota</taxon>
        <taxon>Pezizomycotina</taxon>
        <taxon>Sordariomycetes</taxon>
        <taxon>Xylariomycetidae</taxon>
        <taxon>Amphisphaeriales</taxon>
        <taxon>Apiosporaceae</taxon>
        <taxon>Apiospora</taxon>
    </lineage>
</organism>
<dbReference type="SUPFAM" id="SSF64496">
    <property type="entry name" value="DNA-binding domain of intron-encoded endonucleases"/>
    <property type="match status" value="1"/>
</dbReference>
<dbReference type="PROSITE" id="PS50164">
    <property type="entry name" value="GIY_YIG"/>
    <property type="match status" value="1"/>
</dbReference>
<dbReference type="GeneID" id="33869597"/>
<dbReference type="NCBIfam" id="TIGR01453">
    <property type="entry name" value="grpIintron_endo"/>
    <property type="match status" value="1"/>
</dbReference>
<dbReference type="Gene3D" id="3.40.1440.10">
    <property type="entry name" value="GIY-YIG endonuclease"/>
    <property type="match status" value="1"/>
</dbReference>
<dbReference type="EMBL" id="KY775582">
    <property type="protein sequence ID" value="ASH96117.1"/>
    <property type="molecule type" value="Genomic_DNA"/>
</dbReference>
<dbReference type="InterPro" id="IPR006350">
    <property type="entry name" value="Intron_endoG1"/>
</dbReference>
<name>A0A220IDC3_9PEZI</name>
<gene>
    <name evidence="2" type="primary">orf266</name>
</gene>
<dbReference type="SMART" id="SM00465">
    <property type="entry name" value="GIYc"/>
    <property type="match status" value="1"/>
</dbReference>
<dbReference type="Pfam" id="PF01541">
    <property type="entry name" value="GIY-YIG"/>
    <property type="match status" value="1"/>
</dbReference>
<keyword evidence="2" id="KW-0496">Mitochondrion</keyword>
<geneLocation type="mitochondrion" evidence="2"/>
<dbReference type="GO" id="GO:0004519">
    <property type="term" value="F:endonuclease activity"/>
    <property type="evidence" value="ECO:0007669"/>
    <property type="project" value="UniProtKB-KW"/>
</dbReference>
<keyword evidence="2" id="KW-0378">Hydrolase</keyword>
<keyword evidence="2" id="KW-0255">Endonuclease</keyword>
<dbReference type="InterPro" id="IPR035901">
    <property type="entry name" value="GIY-YIG_endonuc_sf"/>
</dbReference>
<feature type="domain" description="GIY-YIG" evidence="1">
    <location>
        <begin position="48"/>
        <end position="133"/>
    </location>
</feature>
<accession>A0A220IDC3</accession>
<dbReference type="AlphaFoldDB" id="A0A220IDC3"/>
<dbReference type="InterPro" id="IPR000305">
    <property type="entry name" value="GIY-YIG_endonuc"/>
</dbReference>
<dbReference type="SMART" id="SM00497">
    <property type="entry name" value="IENR1"/>
    <property type="match status" value="1"/>
</dbReference>
<sequence length="266" mass="30281">MKVTKNNLFHAHGAIKNYSSYNNINVTPIKCYENALLNKNIILTENKNESGIYRWVNTLNNNTYVGSGLNLSKRVGDYYKKSELNRNPRPIHAALLKYGYENFNLEILEYCKADELLVREQYYLDLLIPEYNVLTRAYSLLGFKHSPENIALFKLKKISQEHKDILSLTHLGKVVSQETKDKLSLATTNYKKNNPLSSEALANIKAKTLAREGVSVSILNTQTNEVISFSTLTEAGQYLDVKRQAIRNAINRGSLVKGLYRVSEDK</sequence>
<dbReference type="InterPro" id="IPR003647">
    <property type="entry name" value="Intron_nuc_1_rpt"/>
</dbReference>
<protein>
    <submittedName>
        <fullName evidence="2">GIY-YIG endonuclease</fullName>
    </submittedName>
</protein>
<reference evidence="2" key="1">
    <citation type="submission" date="2017-03" db="EMBL/GenBank/DDBJ databases">
        <title>Complete Mitochondrial Genome of Arthrinium arundinis.</title>
        <authorList>
            <person name="Yuan X."/>
        </authorList>
    </citation>
    <scope>NUCLEOTIDE SEQUENCE</scope>
</reference>
<dbReference type="SUPFAM" id="SSF82771">
    <property type="entry name" value="GIY-YIG endonuclease"/>
    <property type="match status" value="1"/>
</dbReference>
<keyword evidence="2" id="KW-0540">Nuclease</keyword>
<proteinExistence type="predicted"/>
<dbReference type="CDD" id="cd10445">
    <property type="entry name" value="GIY-YIG_bI1_like"/>
    <property type="match status" value="1"/>
</dbReference>
<dbReference type="RefSeq" id="YP_009409417.1">
    <property type="nucleotide sequence ID" value="NC_035508.1"/>
</dbReference>